<proteinExistence type="predicted"/>
<dbReference type="Pfam" id="PF03729">
    <property type="entry name" value="DUF308"/>
    <property type="match status" value="1"/>
</dbReference>
<sequence>MSRKKEDSAVPTPISHASPPNPAATDRRLAMGELRHRWGWFVAFGLVLVLLGTVGLLNMLVATVASVYTVAILMLIGAGTQIAHAFSVKSWSGFLLWVLGGVVYAIAGFAALVNPLLASAILTLLLAAALIVSGVVRAWVGFQARPAPNWGWVVLSGAVTFLAGLVIAMGWPVNSLWVLGMFLALDLLFQGWAMIAFGLALKRR</sequence>
<keyword evidence="2" id="KW-0472">Membrane</keyword>
<feature type="transmembrane region" description="Helical" evidence="2">
    <location>
        <begin position="152"/>
        <end position="171"/>
    </location>
</feature>
<name>A0A8J7UI72_9HYPH</name>
<feature type="transmembrane region" description="Helical" evidence="2">
    <location>
        <begin position="94"/>
        <end position="113"/>
    </location>
</feature>
<dbReference type="PANTHER" id="PTHR34989:SF1">
    <property type="entry name" value="PROTEIN HDED"/>
    <property type="match status" value="1"/>
</dbReference>
<evidence type="ECO:0000256" key="1">
    <source>
        <dbReference type="SAM" id="MobiDB-lite"/>
    </source>
</evidence>
<accession>A0A8J7UI72</accession>
<feature type="region of interest" description="Disordered" evidence="1">
    <location>
        <begin position="1"/>
        <end position="24"/>
    </location>
</feature>
<dbReference type="EMBL" id="JAGIYY010000002">
    <property type="protein sequence ID" value="MBP0438603.1"/>
    <property type="molecule type" value="Genomic_DNA"/>
</dbReference>
<gene>
    <name evidence="3" type="ORF">J5Y06_08085</name>
</gene>
<protein>
    <submittedName>
        <fullName evidence="3">HdeD family acid-resistance protein</fullName>
    </submittedName>
</protein>
<dbReference type="InterPro" id="IPR052712">
    <property type="entry name" value="Acid_resist_chaperone_HdeD"/>
</dbReference>
<evidence type="ECO:0000256" key="2">
    <source>
        <dbReference type="SAM" id="Phobius"/>
    </source>
</evidence>
<organism evidence="3 4">
    <name type="scientific">Tianweitania sediminis</name>
    <dbReference type="NCBI Taxonomy" id="1502156"/>
    <lineage>
        <taxon>Bacteria</taxon>
        <taxon>Pseudomonadati</taxon>
        <taxon>Pseudomonadota</taxon>
        <taxon>Alphaproteobacteria</taxon>
        <taxon>Hyphomicrobiales</taxon>
        <taxon>Phyllobacteriaceae</taxon>
        <taxon>Tianweitania</taxon>
    </lineage>
</organism>
<keyword evidence="4" id="KW-1185">Reference proteome</keyword>
<dbReference type="AlphaFoldDB" id="A0A8J7UI72"/>
<feature type="transmembrane region" description="Helical" evidence="2">
    <location>
        <begin position="177"/>
        <end position="201"/>
    </location>
</feature>
<feature type="transmembrane region" description="Helical" evidence="2">
    <location>
        <begin position="38"/>
        <end position="61"/>
    </location>
</feature>
<feature type="transmembrane region" description="Helical" evidence="2">
    <location>
        <begin position="67"/>
        <end position="87"/>
    </location>
</feature>
<reference evidence="3" key="1">
    <citation type="submission" date="2021-03" db="EMBL/GenBank/DDBJ databases">
        <title>Genome sequencing and assembly of Tianweitania sediminis.</title>
        <authorList>
            <person name="Chhetri G."/>
        </authorList>
    </citation>
    <scope>NUCLEOTIDE SEQUENCE</scope>
    <source>
        <strain evidence="3">Z8</strain>
    </source>
</reference>
<evidence type="ECO:0000313" key="4">
    <source>
        <dbReference type="Proteomes" id="UP000666240"/>
    </source>
</evidence>
<keyword evidence="2" id="KW-0812">Transmembrane</keyword>
<dbReference type="GO" id="GO:0005886">
    <property type="term" value="C:plasma membrane"/>
    <property type="evidence" value="ECO:0007669"/>
    <property type="project" value="TreeGrafter"/>
</dbReference>
<dbReference type="InterPro" id="IPR005325">
    <property type="entry name" value="DUF308_memb"/>
</dbReference>
<feature type="transmembrane region" description="Helical" evidence="2">
    <location>
        <begin position="119"/>
        <end position="140"/>
    </location>
</feature>
<dbReference type="PANTHER" id="PTHR34989">
    <property type="entry name" value="PROTEIN HDED"/>
    <property type="match status" value="1"/>
</dbReference>
<comment type="caution">
    <text evidence="3">The sequence shown here is derived from an EMBL/GenBank/DDBJ whole genome shotgun (WGS) entry which is preliminary data.</text>
</comment>
<dbReference type="Proteomes" id="UP000666240">
    <property type="component" value="Unassembled WGS sequence"/>
</dbReference>
<evidence type="ECO:0000313" key="3">
    <source>
        <dbReference type="EMBL" id="MBP0438603.1"/>
    </source>
</evidence>
<keyword evidence="2" id="KW-1133">Transmembrane helix</keyword>